<keyword evidence="2" id="KW-1185">Reference proteome</keyword>
<name>K6ZLU0_9ALTE</name>
<gene>
    <name evidence="1" type="ORF">C427_1081</name>
</gene>
<reference evidence="1 2" key="1">
    <citation type="journal article" date="2013" name="Genome Announc.">
        <title>Complete Genome Sequence of Glaciecola psychrophila Strain 170T.</title>
        <authorList>
            <person name="Yin J."/>
            <person name="Chen J."/>
            <person name="Liu G."/>
            <person name="Yu Y."/>
            <person name="Song L."/>
            <person name="Wang X."/>
            <person name="Qu X."/>
        </authorList>
    </citation>
    <scope>NUCLEOTIDE SEQUENCE [LARGE SCALE GENOMIC DNA]</scope>
    <source>
        <strain evidence="1 2">170</strain>
    </source>
</reference>
<evidence type="ECO:0000313" key="1">
    <source>
        <dbReference type="EMBL" id="AGH43190.1"/>
    </source>
</evidence>
<proteinExistence type="predicted"/>
<dbReference type="PATRIC" id="fig|1129794.4.peg.1068"/>
<dbReference type="KEGG" id="gps:C427_1081"/>
<dbReference type="Proteomes" id="UP000011864">
    <property type="component" value="Chromosome"/>
</dbReference>
<accession>K6ZLU0</accession>
<evidence type="ECO:0000313" key="2">
    <source>
        <dbReference type="Proteomes" id="UP000011864"/>
    </source>
</evidence>
<sequence length="51" mass="5872">MLNGCYLDEKCVIGCIYIDSKDKGEFDAEITMRGRQYALRVGYDVDFKTVK</sequence>
<protein>
    <submittedName>
        <fullName evidence="1">Uncharacterized protein</fullName>
    </submittedName>
</protein>
<organism evidence="1 2">
    <name type="scientific">Paraglaciecola psychrophila 170</name>
    <dbReference type="NCBI Taxonomy" id="1129794"/>
    <lineage>
        <taxon>Bacteria</taxon>
        <taxon>Pseudomonadati</taxon>
        <taxon>Pseudomonadota</taxon>
        <taxon>Gammaproteobacteria</taxon>
        <taxon>Alteromonadales</taxon>
        <taxon>Alteromonadaceae</taxon>
        <taxon>Paraglaciecola</taxon>
    </lineage>
</organism>
<dbReference type="HOGENOM" id="CLU_3101845_0_0_6"/>
<dbReference type="AlphaFoldDB" id="K6ZLU0"/>
<dbReference type="EMBL" id="CP003837">
    <property type="protein sequence ID" value="AGH43190.1"/>
    <property type="molecule type" value="Genomic_DNA"/>
</dbReference>